<dbReference type="Proteomes" id="UP000179115">
    <property type="component" value="Unassembled WGS sequence"/>
</dbReference>
<dbReference type="InterPro" id="IPR036732">
    <property type="entry name" value="AFP_Neu5c_C_sf"/>
</dbReference>
<proteinExistence type="predicted"/>
<dbReference type="PANTHER" id="PTHR42966:SF1">
    <property type="entry name" value="SIALIC ACID SYNTHASE"/>
    <property type="match status" value="1"/>
</dbReference>
<dbReference type="STRING" id="1798508.A3A35_01140"/>
<dbReference type="SUPFAM" id="SSF51569">
    <property type="entry name" value="Aldolase"/>
    <property type="match status" value="1"/>
</dbReference>
<accession>A0A1F6EEA9</accession>
<dbReference type="Pfam" id="PF03102">
    <property type="entry name" value="NeuB"/>
    <property type="match status" value="1"/>
</dbReference>
<dbReference type="InterPro" id="IPR051690">
    <property type="entry name" value="PseI-like"/>
</dbReference>
<dbReference type="InterPro" id="IPR057736">
    <property type="entry name" value="SAF_PseI/NeuA/NeuB"/>
</dbReference>
<evidence type="ECO:0000313" key="2">
    <source>
        <dbReference type="EMBL" id="OGG71978.1"/>
    </source>
</evidence>
<dbReference type="GO" id="GO:0047444">
    <property type="term" value="F:N-acylneuraminate-9-phosphate synthase activity"/>
    <property type="evidence" value="ECO:0007669"/>
    <property type="project" value="TreeGrafter"/>
</dbReference>
<dbReference type="Pfam" id="PF08666">
    <property type="entry name" value="SAF"/>
    <property type="match status" value="1"/>
</dbReference>
<comment type="caution">
    <text evidence="2">The sequence shown here is derived from an EMBL/GenBank/DDBJ whole genome shotgun (WGS) entry which is preliminary data.</text>
</comment>
<name>A0A1F6EEA9_9BACT</name>
<dbReference type="Gene3D" id="3.90.1210.10">
    <property type="entry name" value="Antifreeze-like/N-acetylneuraminic acid synthase C-terminal domain"/>
    <property type="match status" value="1"/>
</dbReference>
<evidence type="ECO:0000259" key="1">
    <source>
        <dbReference type="PROSITE" id="PS50844"/>
    </source>
</evidence>
<dbReference type="PANTHER" id="PTHR42966">
    <property type="entry name" value="N-ACETYLNEURAMINATE SYNTHASE"/>
    <property type="match status" value="1"/>
</dbReference>
<dbReference type="SUPFAM" id="SSF51269">
    <property type="entry name" value="AFP III-like domain"/>
    <property type="match status" value="1"/>
</dbReference>
<dbReference type="GO" id="GO:0016051">
    <property type="term" value="P:carbohydrate biosynthetic process"/>
    <property type="evidence" value="ECO:0007669"/>
    <property type="project" value="InterPro"/>
</dbReference>
<dbReference type="InterPro" id="IPR013785">
    <property type="entry name" value="Aldolase_TIM"/>
</dbReference>
<dbReference type="AlphaFoldDB" id="A0A1F6EEA9"/>
<dbReference type="Gene3D" id="3.20.20.70">
    <property type="entry name" value="Aldolase class I"/>
    <property type="match status" value="1"/>
</dbReference>
<sequence length="366" mass="40640">MKPLKFGKLTIGGPRTVVIAEIADSHNGSMETAKKLVDAAKEAGADVAKFQLHLVGTNEVDGKNEMIPGSINMWDGPLYDILQRNLFSFEMHKEIMKYCEKIGIEYLCTPFCTAAVDVLNDIGVKAFKTGSGELDNLPQHRRLAQVSAKTGKPVIVSTGMSVWSEIADTVKVYEEEGAKENLVLVNCTSEYPPNDYSHANLGLIKKLQDDFGVIVGQSDHTMDNYTAYASVALGAKVIEKHFTLSRKQKGPDHFIALEPQMLKDLVDGIRKIEVALGSEKVISKEEQVVRDWAFHTATTFRDIKKGEVFTLENLIERRPRQMERGGKVVDGIPSKYMDPLFAGKLIGKKAVRDIPKDTMLVWEDVV</sequence>
<evidence type="ECO:0000313" key="3">
    <source>
        <dbReference type="Proteomes" id="UP000179115"/>
    </source>
</evidence>
<feature type="domain" description="AFP-like" evidence="1">
    <location>
        <begin position="296"/>
        <end position="366"/>
    </location>
</feature>
<gene>
    <name evidence="2" type="ORF">A3A35_01140</name>
</gene>
<protein>
    <recommendedName>
        <fullName evidence="1">AFP-like domain-containing protein</fullName>
    </recommendedName>
</protein>
<dbReference type="InterPro" id="IPR006190">
    <property type="entry name" value="SAF_AFP_Neu5Ac"/>
</dbReference>
<dbReference type="EMBL" id="MFLV01000004">
    <property type="protein sequence ID" value="OGG71978.1"/>
    <property type="molecule type" value="Genomic_DNA"/>
</dbReference>
<dbReference type="InterPro" id="IPR013132">
    <property type="entry name" value="PseI/NeuA/B-like_N"/>
</dbReference>
<dbReference type="PROSITE" id="PS50844">
    <property type="entry name" value="AFP_LIKE"/>
    <property type="match status" value="1"/>
</dbReference>
<dbReference type="CDD" id="cd11615">
    <property type="entry name" value="SAF_NeuB_like"/>
    <property type="match status" value="1"/>
</dbReference>
<dbReference type="InterPro" id="IPR013974">
    <property type="entry name" value="SAF"/>
</dbReference>
<organism evidence="2 3">
    <name type="scientific">Candidatus Kaiserbacteria bacterium RIFCSPLOWO2_01_FULL_51_21</name>
    <dbReference type="NCBI Taxonomy" id="1798508"/>
    <lineage>
        <taxon>Bacteria</taxon>
        <taxon>Candidatus Kaiseribacteriota</taxon>
    </lineage>
</organism>
<reference evidence="2 3" key="1">
    <citation type="journal article" date="2016" name="Nat. Commun.">
        <title>Thousands of microbial genomes shed light on interconnected biogeochemical processes in an aquifer system.</title>
        <authorList>
            <person name="Anantharaman K."/>
            <person name="Brown C.T."/>
            <person name="Hug L.A."/>
            <person name="Sharon I."/>
            <person name="Castelle C.J."/>
            <person name="Probst A.J."/>
            <person name="Thomas B.C."/>
            <person name="Singh A."/>
            <person name="Wilkins M.J."/>
            <person name="Karaoz U."/>
            <person name="Brodie E.L."/>
            <person name="Williams K.H."/>
            <person name="Hubbard S.S."/>
            <person name="Banfield J.F."/>
        </authorList>
    </citation>
    <scope>NUCLEOTIDE SEQUENCE [LARGE SCALE GENOMIC DNA]</scope>
</reference>